<dbReference type="RefSeq" id="WP_204018655.1">
    <property type="nucleotide sequence ID" value="NZ_BOOG01000069.1"/>
</dbReference>
<evidence type="ECO:0000313" key="3">
    <source>
        <dbReference type="Proteomes" id="UP000610966"/>
    </source>
</evidence>
<protein>
    <submittedName>
        <fullName evidence="2">Uncharacterized protein</fullName>
    </submittedName>
</protein>
<sequence>MSHDPGRASAGTPVSVGTTVRLRELGFRQDGQEWIVGRVDGDEFVAVPYEGMRAIRLLLEGATVEEAERRLHAETGAEFDIHDFVRTLGELGMVDTAGGRPVPGGPARVPSFSRLRARHVRWTLNPLLHLAVGLVIAAGIVAGIAVAALRPENVPGWRDLLWSEHGTLVLVSQVAVGWTLIFLHELAHLTTARAVGVPGRIRLGTRLQFLAVQTEVSGVWLAERRIRLTVYLAGMATDAAACSAALILTAVVGPHPALSLIVLTSLTMLATQFLVFMRTDVYFLLQDLMGCRNMYGDASAYFRHLALRMLGRPSRDPLAGLPSRERRNLRVYTVLLVVGTAICLGVAFTVTLPVTLALLSRAVAGLLSPSDPLAVLDAVAVVLAVVVIQVLWARAWWRRHGPRVRRVLSRRPMPATDAAESR</sequence>
<accession>A0A8J3W284</accession>
<organism evidence="2 3">
    <name type="scientific">Sphaerimonospora thailandensis</name>
    <dbReference type="NCBI Taxonomy" id="795644"/>
    <lineage>
        <taxon>Bacteria</taxon>
        <taxon>Bacillati</taxon>
        <taxon>Actinomycetota</taxon>
        <taxon>Actinomycetes</taxon>
        <taxon>Streptosporangiales</taxon>
        <taxon>Streptosporangiaceae</taxon>
        <taxon>Sphaerimonospora</taxon>
    </lineage>
</organism>
<gene>
    <name evidence="2" type="ORF">Mth01_52630</name>
</gene>
<proteinExistence type="predicted"/>
<dbReference type="Proteomes" id="UP000610966">
    <property type="component" value="Unassembled WGS sequence"/>
</dbReference>
<keyword evidence="1" id="KW-0472">Membrane</keyword>
<keyword evidence="1" id="KW-0812">Transmembrane</keyword>
<feature type="transmembrane region" description="Helical" evidence="1">
    <location>
        <begin position="331"/>
        <end position="358"/>
    </location>
</feature>
<evidence type="ECO:0000256" key="1">
    <source>
        <dbReference type="SAM" id="Phobius"/>
    </source>
</evidence>
<dbReference type="AlphaFoldDB" id="A0A8J3W284"/>
<feature type="transmembrane region" description="Helical" evidence="1">
    <location>
        <begin position="230"/>
        <end position="251"/>
    </location>
</feature>
<feature type="transmembrane region" description="Helical" evidence="1">
    <location>
        <begin position="127"/>
        <end position="149"/>
    </location>
</feature>
<evidence type="ECO:0000313" key="2">
    <source>
        <dbReference type="EMBL" id="GIH73010.1"/>
    </source>
</evidence>
<dbReference type="EMBL" id="BOOG01000069">
    <property type="protein sequence ID" value="GIH73010.1"/>
    <property type="molecule type" value="Genomic_DNA"/>
</dbReference>
<reference evidence="2" key="1">
    <citation type="submission" date="2021-01" db="EMBL/GenBank/DDBJ databases">
        <title>Whole genome shotgun sequence of Sphaerimonospora thailandensis NBRC 107569.</title>
        <authorList>
            <person name="Komaki H."/>
            <person name="Tamura T."/>
        </authorList>
    </citation>
    <scope>NUCLEOTIDE SEQUENCE</scope>
    <source>
        <strain evidence="2">NBRC 107569</strain>
    </source>
</reference>
<feature type="transmembrane region" description="Helical" evidence="1">
    <location>
        <begin position="257"/>
        <end position="276"/>
    </location>
</feature>
<keyword evidence="1" id="KW-1133">Transmembrane helix</keyword>
<keyword evidence="3" id="KW-1185">Reference proteome</keyword>
<name>A0A8J3W284_9ACTN</name>
<comment type="caution">
    <text evidence="2">The sequence shown here is derived from an EMBL/GenBank/DDBJ whole genome shotgun (WGS) entry which is preliminary data.</text>
</comment>
<feature type="transmembrane region" description="Helical" evidence="1">
    <location>
        <begin position="378"/>
        <end position="397"/>
    </location>
</feature>
<feature type="transmembrane region" description="Helical" evidence="1">
    <location>
        <begin position="161"/>
        <end position="183"/>
    </location>
</feature>